<accession>A0A832MIJ2</accession>
<evidence type="ECO:0000259" key="8">
    <source>
        <dbReference type="Pfam" id="PF05193"/>
    </source>
</evidence>
<comment type="similarity">
    <text evidence="1">Belongs to the peptidase M16 family.</text>
</comment>
<evidence type="ECO:0000256" key="2">
    <source>
        <dbReference type="ARBA" id="ARBA00022670"/>
    </source>
</evidence>
<gene>
    <name evidence="9" type="ORF">ENR23_00795</name>
</gene>
<evidence type="ECO:0000313" key="9">
    <source>
        <dbReference type="EMBL" id="HGZ41960.1"/>
    </source>
</evidence>
<dbReference type="GO" id="GO:0006508">
    <property type="term" value="P:proteolysis"/>
    <property type="evidence" value="ECO:0007669"/>
    <property type="project" value="UniProtKB-KW"/>
</dbReference>
<evidence type="ECO:0000256" key="5">
    <source>
        <dbReference type="ARBA" id="ARBA00023049"/>
    </source>
</evidence>
<dbReference type="SUPFAM" id="SSF63411">
    <property type="entry name" value="LuxS/MPP-like metallohydrolase"/>
    <property type="match status" value="2"/>
</dbReference>
<feature type="domain" description="Peptidase M16 N-terminal" evidence="7">
    <location>
        <begin position="50"/>
        <end position="186"/>
    </location>
</feature>
<evidence type="ECO:0000256" key="6">
    <source>
        <dbReference type="SAM" id="SignalP"/>
    </source>
</evidence>
<protein>
    <submittedName>
        <fullName evidence="9">Insulinase family protein</fullName>
    </submittedName>
</protein>
<evidence type="ECO:0000256" key="4">
    <source>
        <dbReference type="ARBA" id="ARBA00022833"/>
    </source>
</evidence>
<keyword evidence="5" id="KW-0482">Metalloprotease</keyword>
<feature type="signal peptide" evidence="6">
    <location>
        <begin position="1"/>
        <end position="28"/>
    </location>
</feature>
<dbReference type="InterPro" id="IPR011249">
    <property type="entry name" value="Metalloenz_LuxS/M16"/>
</dbReference>
<feature type="domain" description="Peptidase M16 C-terminal" evidence="8">
    <location>
        <begin position="205"/>
        <end position="381"/>
    </location>
</feature>
<proteinExistence type="inferred from homology"/>
<dbReference type="PANTHER" id="PTHR43690:SF17">
    <property type="entry name" value="PROTEIN YHJJ"/>
    <property type="match status" value="1"/>
</dbReference>
<feature type="chain" id="PRO_5032727436" evidence="6">
    <location>
        <begin position="29"/>
        <end position="465"/>
    </location>
</feature>
<keyword evidence="6" id="KW-0732">Signal</keyword>
<sequence>MPNHPTPRPRRIAAGLALLLAALAPAVAAARPLRVPYETFTLSNGLQVFVHEDRSVPIVSVNTWYRVGSGDEDPGRTGFAHLFEHIMFMGSQNVPTGDFDRLLEAAGADNNGSTTTDRTNYYEDGPVNALPLMLWLDSDRMGYLLPEITAEKLDIQRGVVQNERRQSYENQPYGLAQENILKRLYPKEHPYHWPVIGSMADLSAATLDDVRSFFQRFYTPNNATLAIAGAISAREARALVEHWFGDIPRGPDVRRREAPAFRLEADVHATLEDRVQLPRAYNTWHTTRAYHADDAALDVLGYVLAGGKSSRLYKRLVYELQIATQVTAYQYAGRLDGMFTLYATARPGHHLDELQRVFDEEIARLAAEGPTAREIERVKNQVEAQFLDAMERVGGFDGKADRLNHYAYFLGEPDSFEKDLARYRAVTPADVQRVARTYMKERHRVVLSVVPTGKPDLAVSEGRTP</sequence>
<evidence type="ECO:0000256" key="1">
    <source>
        <dbReference type="ARBA" id="ARBA00007261"/>
    </source>
</evidence>
<keyword evidence="2" id="KW-0645">Protease</keyword>
<reference evidence="9" key="1">
    <citation type="journal article" date="2020" name="mSystems">
        <title>Genome- and Community-Level Interaction Insights into Carbon Utilization and Element Cycling Functions of Hydrothermarchaeota in Hydrothermal Sediment.</title>
        <authorList>
            <person name="Zhou Z."/>
            <person name="Liu Y."/>
            <person name="Xu W."/>
            <person name="Pan J."/>
            <person name="Luo Z.H."/>
            <person name="Li M."/>
        </authorList>
    </citation>
    <scope>NUCLEOTIDE SEQUENCE [LARGE SCALE GENOMIC DNA]</scope>
    <source>
        <strain evidence="9">SpSt-381</strain>
    </source>
</reference>
<dbReference type="InterPro" id="IPR011765">
    <property type="entry name" value="Pept_M16_N"/>
</dbReference>
<dbReference type="EMBL" id="DSQF01000002">
    <property type="protein sequence ID" value="HGZ41960.1"/>
    <property type="molecule type" value="Genomic_DNA"/>
</dbReference>
<dbReference type="Gene3D" id="3.30.830.10">
    <property type="entry name" value="Metalloenzyme, LuxS/M16 peptidase-like"/>
    <property type="match status" value="2"/>
</dbReference>
<dbReference type="Pfam" id="PF00675">
    <property type="entry name" value="Peptidase_M16"/>
    <property type="match status" value="1"/>
</dbReference>
<name>A0A832MIJ2_UNCEI</name>
<dbReference type="Pfam" id="PF05193">
    <property type="entry name" value="Peptidase_M16_C"/>
    <property type="match status" value="1"/>
</dbReference>
<dbReference type="GO" id="GO:0046872">
    <property type="term" value="F:metal ion binding"/>
    <property type="evidence" value="ECO:0007669"/>
    <property type="project" value="InterPro"/>
</dbReference>
<organism evidence="9">
    <name type="scientific">Eiseniibacteriota bacterium</name>
    <dbReference type="NCBI Taxonomy" id="2212470"/>
    <lineage>
        <taxon>Bacteria</taxon>
        <taxon>Candidatus Eiseniibacteriota</taxon>
    </lineage>
</organism>
<dbReference type="GO" id="GO:0008237">
    <property type="term" value="F:metallopeptidase activity"/>
    <property type="evidence" value="ECO:0007669"/>
    <property type="project" value="UniProtKB-KW"/>
</dbReference>
<evidence type="ECO:0000259" key="7">
    <source>
        <dbReference type="Pfam" id="PF00675"/>
    </source>
</evidence>
<evidence type="ECO:0000256" key="3">
    <source>
        <dbReference type="ARBA" id="ARBA00022801"/>
    </source>
</evidence>
<dbReference type="AlphaFoldDB" id="A0A832MIJ2"/>
<dbReference type="InterPro" id="IPR007863">
    <property type="entry name" value="Peptidase_M16_C"/>
</dbReference>
<dbReference type="PANTHER" id="PTHR43690">
    <property type="entry name" value="NARDILYSIN"/>
    <property type="match status" value="1"/>
</dbReference>
<comment type="caution">
    <text evidence="9">The sequence shown here is derived from an EMBL/GenBank/DDBJ whole genome shotgun (WGS) entry which is preliminary data.</text>
</comment>
<dbReference type="InterPro" id="IPR050626">
    <property type="entry name" value="Peptidase_M16"/>
</dbReference>
<keyword evidence="3" id="KW-0378">Hydrolase</keyword>
<keyword evidence="4" id="KW-0862">Zinc</keyword>